<dbReference type="PANTHER" id="PTHR47979">
    <property type="entry name" value="DRAB11-RELATED"/>
    <property type="match status" value="1"/>
</dbReference>
<accession>A0A6B2LMA6</accession>
<dbReference type="EMBL" id="GIBP01009175">
    <property type="protein sequence ID" value="NDV38144.1"/>
    <property type="molecule type" value="Transcribed_RNA"/>
</dbReference>
<proteinExistence type="predicted"/>
<dbReference type="InterPro" id="IPR001806">
    <property type="entry name" value="Small_GTPase"/>
</dbReference>
<dbReference type="PROSITE" id="PS51419">
    <property type="entry name" value="RAB"/>
    <property type="match status" value="1"/>
</dbReference>
<dbReference type="SUPFAM" id="SSF52540">
    <property type="entry name" value="P-loop containing nucleoside triphosphate hydrolases"/>
    <property type="match status" value="1"/>
</dbReference>
<organism evidence="1">
    <name type="scientific">Arcella intermedia</name>
    <dbReference type="NCBI Taxonomy" id="1963864"/>
    <lineage>
        <taxon>Eukaryota</taxon>
        <taxon>Amoebozoa</taxon>
        <taxon>Tubulinea</taxon>
        <taxon>Elardia</taxon>
        <taxon>Arcellinida</taxon>
        <taxon>Sphaerothecina</taxon>
        <taxon>Arcellidae</taxon>
        <taxon>Arcella</taxon>
    </lineage>
</organism>
<name>A0A6B2LMA6_9EUKA</name>
<evidence type="ECO:0008006" key="2">
    <source>
        <dbReference type="Google" id="ProtNLM"/>
    </source>
</evidence>
<dbReference type="CDD" id="cd00154">
    <property type="entry name" value="Rab"/>
    <property type="match status" value="1"/>
</dbReference>
<dbReference type="GO" id="GO:0005525">
    <property type="term" value="F:GTP binding"/>
    <property type="evidence" value="ECO:0007669"/>
    <property type="project" value="InterPro"/>
</dbReference>
<dbReference type="AlphaFoldDB" id="A0A6B2LMA6"/>
<dbReference type="GO" id="GO:0003924">
    <property type="term" value="F:GTPase activity"/>
    <property type="evidence" value="ECO:0007669"/>
    <property type="project" value="InterPro"/>
</dbReference>
<evidence type="ECO:0000313" key="1">
    <source>
        <dbReference type="EMBL" id="NDV38144.1"/>
    </source>
</evidence>
<dbReference type="Gene3D" id="3.40.50.300">
    <property type="entry name" value="P-loop containing nucleotide triphosphate hydrolases"/>
    <property type="match status" value="1"/>
</dbReference>
<dbReference type="Pfam" id="PF00071">
    <property type="entry name" value="Ras"/>
    <property type="match status" value="1"/>
</dbReference>
<dbReference type="InterPro" id="IPR027417">
    <property type="entry name" value="P-loop_NTPase"/>
</dbReference>
<sequence length="161" mass="18855">MGDMKVGKTSLYLRYFKNSIDTFEYHLEFSFKVLNVSNQMVKLLVWDLYDFRQIRAPSLFQGANGFFVVFDLSQRETFRRLQHWREVIERYAPPQPSVLLVGNKADLERKVSREEAQKLAEEWKWEYVETSVLGDTSAVSSLFTKMAEQLNANTAIEVLEN</sequence>
<dbReference type="PROSITE" id="PS51421">
    <property type="entry name" value="RAS"/>
    <property type="match status" value="1"/>
</dbReference>
<dbReference type="SMART" id="SM00174">
    <property type="entry name" value="RHO"/>
    <property type="match status" value="1"/>
</dbReference>
<dbReference type="SMART" id="SM00173">
    <property type="entry name" value="RAS"/>
    <property type="match status" value="1"/>
</dbReference>
<dbReference type="SMART" id="SM00175">
    <property type="entry name" value="RAB"/>
    <property type="match status" value="1"/>
</dbReference>
<reference evidence="1" key="1">
    <citation type="journal article" date="2020" name="J. Eukaryot. Microbiol.">
        <title>De novo Sequencing, Assembly and Annotation of the Transcriptome for the Free-Living Testate Amoeba Arcella intermedia.</title>
        <authorList>
            <person name="Ribeiro G.M."/>
            <person name="Porfirio-Sousa A.L."/>
            <person name="Maurer-Alcala X.X."/>
            <person name="Katz L.A."/>
            <person name="Lahr D.J.G."/>
        </authorList>
    </citation>
    <scope>NUCLEOTIDE SEQUENCE</scope>
</reference>
<dbReference type="InterPro" id="IPR050209">
    <property type="entry name" value="Rab_GTPases_membrane_traffic"/>
</dbReference>
<protein>
    <recommendedName>
        <fullName evidence="2">GTP-binding protein</fullName>
    </recommendedName>
</protein>